<evidence type="ECO:0000256" key="4">
    <source>
        <dbReference type="SAM" id="MobiDB-lite"/>
    </source>
</evidence>
<dbReference type="PANTHER" id="PTHR43309:SF3">
    <property type="entry name" value="5-OXOPROLINASE SUBUNIT C"/>
    <property type="match status" value="1"/>
</dbReference>
<evidence type="ECO:0000313" key="6">
    <source>
        <dbReference type="EMBL" id="GAA0482175.1"/>
    </source>
</evidence>
<gene>
    <name evidence="6" type="ORF">GCM10010361_53790</name>
</gene>
<dbReference type="Proteomes" id="UP001500909">
    <property type="component" value="Unassembled WGS sequence"/>
</dbReference>
<comment type="caution">
    <text evidence="6">The sequence shown here is derived from an EMBL/GenBank/DDBJ whole genome shotgun (WGS) entry which is preliminary data.</text>
</comment>
<protein>
    <submittedName>
        <fullName evidence="6">Biotin-dependent carboxyltransferase family protein</fullName>
    </submittedName>
</protein>
<dbReference type="PANTHER" id="PTHR43309">
    <property type="entry name" value="5-OXOPROLINASE SUBUNIT C"/>
    <property type="match status" value="1"/>
</dbReference>
<dbReference type="SUPFAM" id="SSF50891">
    <property type="entry name" value="Cyclophilin-like"/>
    <property type="match status" value="1"/>
</dbReference>
<sequence length="327" mass="33151">MGLRPGAGGPARTRHPRTLRPPILRSAPGGGSVTDRAFAVVRAGALTTVQDLGRIGHAHLGVPRSGALDADAHRLANRLVGNAPEAATLETTVTGCAVRVRCAVTVAVTGAPCPVTVDGRPAAWGAPVRVPADAVLEVGTVTHGLRSYVAFAGGVGIEPVLGSRATDLLSGLGPDPLADGAVLPLGTPGAPAVAADAVPHAGPVRELVLPVRLGPRDDWFTAQGLRTLLTGVWRVSAESNRIGLRTEGPSLERARDGELPSEGMALGAVQVPPNGLPVLFLADHPTTGGYPVVGVVQEAALPAAAQAAPGTPVRFVRAHRGPRTRGA</sequence>
<keyword evidence="7" id="KW-1185">Reference proteome</keyword>
<dbReference type="InterPro" id="IPR052708">
    <property type="entry name" value="PxpC"/>
</dbReference>
<feature type="domain" description="Carboxyltransferase" evidence="5">
    <location>
        <begin position="59"/>
        <end position="327"/>
    </location>
</feature>
<organism evidence="6 7">
    <name type="scientific">Streptomyces olivaceiscleroticus</name>
    <dbReference type="NCBI Taxonomy" id="68245"/>
    <lineage>
        <taxon>Bacteria</taxon>
        <taxon>Bacillati</taxon>
        <taxon>Actinomycetota</taxon>
        <taxon>Actinomycetes</taxon>
        <taxon>Kitasatosporales</taxon>
        <taxon>Streptomycetaceae</taxon>
        <taxon>Streptomyces</taxon>
    </lineage>
</organism>
<dbReference type="EMBL" id="BAAABY010000039">
    <property type="protein sequence ID" value="GAA0482175.1"/>
    <property type="molecule type" value="Genomic_DNA"/>
</dbReference>
<dbReference type="InterPro" id="IPR003778">
    <property type="entry name" value="CT_A_B"/>
</dbReference>
<keyword evidence="3" id="KW-0067">ATP-binding</keyword>
<feature type="region of interest" description="Disordered" evidence="4">
    <location>
        <begin position="1"/>
        <end position="30"/>
    </location>
</feature>
<dbReference type="InterPro" id="IPR029000">
    <property type="entry name" value="Cyclophilin-like_dom_sf"/>
</dbReference>
<evidence type="ECO:0000313" key="7">
    <source>
        <dbReference type="Proteomes" id="UP001500909"/>
    </source>
</evidence>
<dbReference type="NCBIfam" id="TIGR00724">
    <property type="entry name" value="urea_amlyse_rel"/>
    <property type="match status" value="1"/>
</dbReference>
<evidence type="ECO:0000256" key="2">
    <source>
        <dbReference type="ARBA" id="ARBA00022801"/>
    </source>
</evidence>
<evidence type="ECO:0000259" key="5">
    <source>
        <dbReference type="SMART" id="SM00797"/>
    </source>
</evidence>
<dbReference type="SMART" id="SM00797">
    <property type="entry name" value="AHS2"/>
    <property type="match status" value="1"/>
</dbReference>
<dbReference type="Gene3D" id="2.40.100.10">
    <property type="entry name" value="Cyclophilin-like"/>
    <property type="match status" value="1"/>
</dbReference>
<keyword evidence="2" id="KW-0378">Hydrolase</keyword>
<reference evidence="7" key="1">
    <citation type="journal article" date="2019" name="Int. J. Syst. Evol. Microbiol.">
        <title>The Global Catalogue of Microorganisms (GCM) 10K type strain sequencing project: providing services to taxonomists for standard genome sequencing and annotation.</title>
        <authorList>
            <consortium name="The Broad Institute Genomics Platform"/>
            <consortium name="The Broad Institute Genome Sequencing Center for Infectious Disease"/>
            <person name="Wu L."/>
            <person name="Ma J."/>
        </authorList>
    </citation>
    <scope>NUCLEOTIDE SEQUENCE [LARGE SCALE GENOMIC DNA]</scope>
    <source>
        <strain evidence="7">JCM 4805</strain>
    </source>
</reference>
<evidence type="ECO:0000256" key="3">
    <source>
        <dbReference type="ARBA" id="ARBA00022840"/>
    </source>
</evidence>
<keyword evidence="1" id="KW-0547">Nucleotide-binding</keyword>
<dbReference type="Pfam" id="PF02626">
    <property type="entry name" value="CT_A_B"/>
    <property type="match status" value="1"/>
</dbReference>
<accession>A0ABP3KLY5</accession>
<proteinExistence type="predicted"/>
<name>A0ABP3KLY5_9ACTN</name>
<evidence type="ECO:0000256" key="1">
    <source>
        <dbReference type="ARBA" id="ARBA00022741"/>
    </source>
</evidence>